<dbReference type="GO" id="GO:0005785">
    <property type="term" value="C:signal recognition particle receptor complex"/>
    <property type="evidence" value="ECO:0007669"/>
    <property type="project" value="InterPro"/>
</dbReference>
<evidence type="ECO:0000313" key="4">
    <source>
        <dbReference type="Proteomes" id="UP000276133"/>
    </source>
</evidence>
<dbReference type="EC" id="3.6.1.15" evidence="3"/>
<dbReference type="OrthoDB" id="1727884at2759"/>
<dbReference type="FunFam" id="3.30.450.60:FF:000015">
    <property type="entry name" value="Signal recognition particle receptor subunit alpha"/>
    <property type="match status" value="1"/>
</dbReference>
<keyword evidence="4" id="KW-1185">Reference proteome</keyword>
<keyword evidence="3" id="KW-0378">Hydrolase</keyword>
<dbReference type="Proteomes" id="UP000276133">
    <property type="component" value="Unassembled WGS sequence"/>
</dbReference>
<dbReference type="AlphaFoldDB" id="A0A3M7PEL4"/>
<organism evidence="3 4">
    <name type="scientific">Brachionus plicatilis</name>
    <name type="common">Marine rotifer</name>
    <name type="synonym">Brachionus muelleri</name>
    <dbReference type="NCBI Taxonomy" id="10195"/>
    <lineage>
        <taxon>Eukaryota</taxon>
        <taxon>Metazoa</taxon>
        <taxon>Spiralia</taxon>
        <taxon>Gnathifera</taxon>
        <taxon>Rotifera</taxon>
        <taxon>Eurotatoria</taxon>
        <taxon>Monogononta</taxon>
        <taxon>Pseudotrocha</taxon>
        <taxon>Ploima</taxon>
        <taxon>Brachionidae</taxon>
        <taxon>Brachionus</taxon>
    </lineage>
</organism>
<dbReference type="EMBL" id="REGN01011345">
    <property type="protein sequence ID" value="RMZ97551.1"/>
    <property type="molecule type" value="Genomic_DNA"/>
</dbReference>
<dbReference type="GO" id="GO:0005525">
    <property type="term" value="F:GTP binding"/>
    <property type="evidence" value="ECO:0007669"/>
    <property type="project" value="InterPro"/>
</dbReference>
<reference evidence="3 4" key="1">
    <citation type="journal article" date="2018" name="Sci. Rep.">
        <title>Genomic signatures of local adaptation to the degree of environmental predictability in rotifers.</title>
        <authorList>
            <person name="Franch-Gras L."/>
            <person name="Hahn C."/>
            <person name="Garcia-Roger E.M."/>
            <person name="Carmona M.J."/>
            <person name="Serra M."/>
            <person name="Gomez A."/>
        </authorList>
    </citation>
    <scope>NUCLEOTIDE SEQUENCE [LARGE SCALE GENOMIC DNA]</scope>
    <source>
        <strain evidence="3">HYR1</strain>
    </source>
</reference>
<dbReference type="GO" id="GO:0006886">
    <property type="term" value="P:intracellular protein transport"/>
    <property type="evidence" value="ECO:0007669"/>
    <property type="project" value="InterPro"/>
</dbReference>
<proteinExistence type="predicted"/>
<evidence type="ECO:0000259" key="2">
    <source>
        <dbReference type="Pfam" id="PF04086"/>
    </source>
</evidence>
<accession>A0A3M7PEL4</accession>
<keyword evidence="3" id="KW-0675">Receptor</keyword>
<dbReference type="Gene3D" id="3.30.450.60">
    <property type="match status" value="1"/>
</dbReference>
<dbReference type="CDD" id="cd14826">
    <property type="entry name" value="SR_alpha_SRX"/>
    <property type="match status" value="1"/>
</dbReference>
<dbReference type="GO" id="GO:0003924">
    <property type="term" value="F:GTPase activity"/>
    <property type="evidence" value="ECO:0007669"/>
    <property type="project" value="InterPro"/>
</dbReference>
<feature type="region of interest" description="Disordered" evidence="1">
    <location>
        <begin position="161"/>
        <end position="208"/>
    </location>
</feature>
<dbReference type="GO" id="GO:0005047">
    <property type="term" value="F:signal recognition particle binding"/>
    <property type="evidence" value="ECO:0007669"/>
    <property type="project" value="InterPro"/>
</dbReference>
<feature type="domain" description="Signal recognition particle receptor alpha subunit N-terminal" evidence="2">
    <location>
        <begin position="28"/>
        <end position="175"/>
    </location>
</feature>
<sequence>MLDLFTIFSKSGIVLWYFQGTSGLFTNTVNELIKSVILQERAVQSAWNHNTLSLQYKLDNEFELVFVVAYQNILKLTYVDKFLTEIQLRFRDKYKQAIQNCQFGTNFDGFKQDFDEILECCEREAEQEAQVQRKPRKYEESEKSTRTVASMMETKKTFLGNLIQSATGSDKPKTEEVENLTPDLVENVEGKQVNSPGPRQMRRYEPKS</sequence>
<dbReference type="Pfam" id="PF04086">
    <property type="entry name" value="SRP-alpha_N"/>
    <property type="match status" value="1"/>
</dbReference>
<protein>
    <submittedName>
        <fullName evidence="3">Signal recognition particle receptor subunit alpha</fullName>
        <ecNumber evidence="3">3.6.1.15</ecNumber>
    </submittedName>
</protein>
<name>A0A3M7PEL4_BRAPC</name>
<comment type="caution">
    <text evidence="3">The sequence shown here is derived from an EMBL/GenBank/DDBJ whole genome shotgun (WGS) entry which is preliminary data.</text>
</comment>
<dbReference type="STRING" id="10195.A0A3M7PEL4"/>
<dbReference type="InterPro" id="IPR011012">
    <property type="entry name" value="Longin-like_dom_sf"/>
</dbReference>
<dbReference type="SUPFAM" id="SSF64356">
    <property type="entry name" value="SNARE-like"/>
    <property type="match status" value="1"/>
</dbReference>
<gene>
    <name evidence="3" type="ORF">BpHYR1_045706</name>
</gene>
<evidence type="ECO:0000256" key="1">
    <source>
        <dbReference type="SAM" id="MobiDB-lite"/>
    </source>
</evidence>
<evidence type="ECO:0000313" key="3">
    <source>
        <dbReference type="EMBL" id="RMZ97551.1"/>
    </source>
</evidence>
<dbReference type="InterPro" id="IPR007222">
    <property type="entry name" value="Sig_recog_particle_rcpt_asu_N"/>
</dbReference>